<proteinExistence type="predicted"/>
<dbReference type="AlphaFoldDB" id="A0A1M4V7M1"/>
<name>A0A1M4V7M1_9FIRM</name>
<keyword evidence="2" id="KW-1185">Reference proteome</keyword>
<dbReference type="STRING" id="1123243.SAMN02745190_00908"/>
<accession>A0A1M4V7M1</accession>
<sequence length="176" mass="20220">MAAKEKKETAKKENVEITEKEAEEIAMKSGEGVEKNAKAIKFQEFLVDNNINVFSIESLDDEYKTVIFRSRIETKGQILPMAILIDTSVFTIIRTQVVTGIAGDKQEKIRSYLNELNTKYKIFKYYLRPDGIVYLDVCLPFVDETFDSKMIQLMLSVLVQHLDAVYSEFMAQVWGN</sequence>
<evidence type="ECO:0000313" key="2">
    <source>
        <dbReference type="Proteomes" id="UP000184404"/>
    </source>
</evidence>
<dbReference type="OrthoDB" id="1669180at2"/>
<dbReference type="Proteomes" id="UP000184404">
    <property type="component" value="Unassembled WGS sequence"/>
</dbReference>
<dbReference type="EMBL" id="FQUG01000003">
    <property type="protein sequence ID" value="SHE64873.1"/>
    <property type="molecule type" value="Genomic_DNA"/>
</dbReference>
<reference evidence="1 2" key="1">
    <citation type="submission" date="2016-11" db="EMBL/GenBank/DDBJ databases">
        <authorList>
            <person name="Jaros S."/>
            <person name="Januszkiewicz K."/>
            <person name="Wedrychowicz H."/>
        </authorList>
    </citation>
    <scope>NUCLEOTIDE SEQUENCE [LARGE SCALE GENOMIC DNA]</scope>
    <source>
        <strain evidence="1 2">DSM 10502</strain>
    </source>
</reference>
<organism evidence="1 2">
    <name type="scientific">Schwartzia succinivorans DSM 10502</name>
    <dbReference type="NCBI Taxonomy" id="1123243"/>
    <lineage>
        <taxon>Bacteria</taxon>
        <taxon>Bacillati</taxon>
        <taxon>Bacillota</taxon>
        <taxon>Negativicutes</taxon>
        <taxon>Selenomonadales</taxon>
        <taxon>Selenomonadaceae</taxon>
        <taxon>Schwartzia</taxon>
    </lineage>
</organism>
<protein>
    <submittedName>
        <fullName evidence="1">Putative sensory transduction regulator</fullName>
    </submittedName>
</protein>
<evidence type="ECO:0000313" key="1">
    <source>
        <dbReference type="EMBL" id="SHE64873.1"/>
    </source>
</evidence>
<dbReference type="RefSeq" id="WP_072934987.1">
    <property type="nucleotide sequence ID" value="NZ_FQUG01000003.1"/>
</dbReference>
<gene>
    <name evidence="1" type="ORF">SAMN02745190_00908</name>
</gene>